<feature type="chain" id="PRO_5030734559" evidence="1">
    <location>
        <begin position="19"/>
        <end position="230"/>
    </location>
</feature>
<dbReference type="AlphaFoldDB" id="A0A7S2H4R8"/>
<feature type="signal peptide" evidence="1">
    <location>
        <begin position="1"/>
        <end position="18"/>
    </location>
</feature>
<keyword evidence="1" id="KW-0732">Signal</keyword>
<dbReference type="EMBL" id="HBGU01045684">
    <property type="protein sequence ID" value="CAD9480157.1"/>
    <property type="molecule type" value="Transcribed_RNA"/>
</dbReference>
<reference evidence="2" key="1">
    <citation type="submission" date="2021-01" db="EMBL/GenBank/DDBJ databases">
        <authorList>
            <person name="Corre E."/>
            <person name="Pelletier E."/>
            <person name="Niang G."/>
            <person name="Scheremetjew M."/>
            <person name="Finn R."/>
            <person name="Kale V."/>
            <person name="Holt S."/>
            <person name="Cochrane G."/>
            <person name="Meng A."/>
            <person name="Brown T."/>
            <person name="Cohen L."/>
        </authorList>
    </citation>
    <scope>NUCLEOTIDE SEQUENCE</scope>
    <source>
        <strain evidence="2">UTEX LB 985</strain>
    </source>
</reference>
<name>A0A7S2H4R8_9EUKA</name>
<sequence>MRRALAAWALSSLGSVASLRVSTVSMAAMVDPQYPGTAVARMLASRERVKSLTANDLSGEWETVRKNLLWAAGLRDLINVAPGSGYTGHAFNDHNHCDATTMLGEVAHNLNQAGPNRVASIAIGNRLGPGIEAASLPELGEGGSWSTCTNGCHLDPPQDVAHVQFRSRIAFKLVWCPPDFSSFVLVDDEGILLASGTPSGALPRPMERRENFRLVEGSKYATAAVRFGAQ</sequence>
<accession>A0A7S2H4R8</accession>
<gene>
    <name evidence="2" type="ORF">CBRE1094_LOCUS24865</name>
</gene>
<evidence type="ECO:0000256" key="1">
    <source>
        <dbReference type="SAM" id="SignalP"/>
    </source>
</evidence>
<evidence type="ECO:0000313" key="2">
    <source>
        <dbReference type="EMBL" id="CAD9480157.1"/>
    </source>
</evidence>
<proteinExistence type="predicted"/>
<organism evidence="2">
    <name type="scientific">Haptolina brevifila</name>
    <dbReference type="NCBI Taxonomy" id="156173"/>
    <lineage>
        <taxon>Eukaryota</taxon>
        <taxon>Haptista</taxon>
        <taxon>Haptophyta</taxon>
        <taxon>Prymnesiophyceae</taxon>
        <taxon>Prymnesiales</taxon>
        <taxon>Prymnesiaceae</taxon>
        <taxon>Haptolina</taxon>
    </lineage>
</organism>
<protein>
    <submittedName>
        <fullName evidence="2">Uncharacterized protein</fullName>
    </submittedName>
</protein>